<accession>A0A1A8XUM7</accession>
<dbReference type="PROSITE" id="PS51257">
    <property type="entry name" value="PROKAR_LIPOPROTEIN"/>
    <property type="match status" value="1"/>
</dbReference>
<dbReference type="EMBL" id="FLQX01000142">
    <property type="protein sequence ID" value="SBT08760.1"/>
    <property type="molecule type" value="Genomic_DNA"/>
</dbReference>
<dbReference type="InterPro" id="IPR017850">
    <property type="entry name" value="Alkaline_phosphatase_core_sf"/>
</dbReference>
<dbReference type="Pfam" id="PF01663">
    <property type="entry name" value="Phosphodiest"/>
    <property type="match status" value="1"/>
</dbReference>
<protein>
    <submittedName>
        <fullName evidence="1">Type I phosphodiesterase/nucleotide pyrophosphatase</fullName>
    </submittedName>
</protein>
<organism evidence="1 2">
    <name type="scientific">Candidatus Accumulibacter aalborgensis</name>
    <dbReference type="NCBI Taxonomy" id="1860102"/>
    <lineage>
        <taxon>Bacteria</taxon>
        <taxon>Pseudomonadati</taxon>
        <taxon>Pseudomonadota</taxon>
        <taxon>Betaproteobacteria</taxon>
        <taxon>Candidatus Accumulibacter</taxon>
    </lineage>
</organism>
<dbReference type="PANTHER" id="PTHR10151">
    <property type="entry name" value="ECTONUCLEOTIDE PYROPHOSPHATASE/PHOSPHODIESTERASE"/>
    <property type="match status" value="1"/>
</dbReference>
<dbReference type="Gene3D" id="3.40.720.10">
    <property type="entry name" value="Alkaline Phosphatase, subunit A"/>
    <property type="match status" value="1"/>
</dbReference>
<dbReference type="SUPFAM" id="SSF53649">
    <property type="entry name" value="Alkaline phosphatase-like"/>
    <property type="match status" value="1"/>
</dbReference>
<evidence type="ECO:0000313" key="2">
    <source>
        <dbReference type="Proteomes" id="UP000199169"/>
    </source>
</evidence>
<dbReference type="PANTHER" id="PTHR10151:SF120">
    <property type="entry name" value="BIS(5'-ADENOSYL)-TRIPHOSPHATASE"/>
    <property type="match status" value="1"/>
</dbReference>
<reference evidence="1 2" key="1">
    <citation type="submission" date="2016-06" db="EMBL/GenBank/DDBJ databases">
        <authorList>
            <person name="Kjaerup R.B."/>
            <person name="Dalgaard T.S."/>
            <person name="Juul-Madsen H.R."/>
        </authorList>
    </citation>
    <scope>NUCLEOTIDE SEQUENCE [LARGE SCALE GENOMIC DNA]</scope>
    <source>
        <strain evidence="1">3</strain>
    </source>
</reference>
<proteinExistence type="predicted"/>
<dbReference type="AlphaFoldDB" id="A0A1A8XUM7"/>
<dbReference type="GO" id="GO:0016787">
    <property type="term" value="F:hydrolase activity"/>
    <property type="evidence" value="ECO:0007669"/>
    <property type="project" value="UniProtKB-ARBA"/>
</dbReference>
<dbReference type="STRING" id="1860102.ACCAA_630007"/>
<dbReference type="Proteomes" id="UP000199169">
    <property type="component" value="Unassembled WGS sequence"/>
</dbReference>
<sequence length="388" mass="42775">MRSTVLPDYTGGGIVNLMQSIATACGSARSLYPELAALSAAQLARARHVVLLVIDGLGLRTLTRHTASPHLQRYLLGSMTSVFPSTTASAITALMTGLAPAQHGLTGWHMHLDEIDQTLSILPLTPRLGPAKLLPDALPPRLFDHDSLFQALDRECSVVAPKSIVGSAFNNWHSRGARTTAYTALPDMFACLTELLQDAAQPRYVYAYYPDVDSLSHHYGTDSRQAQQALADFDTLFGQLLRRLRGSNTWLLVTADHGFIDSPARRVINLDDHPQLAALLLRPLCGERRAAYCYVAADHRPAFEAYVRHHFTRAAHLYASERLIAAGWFGPPPYHPRLASRVGDYTLVMKDNWTIKDWLPGEKHYTMLGVHGGISSNEMRVPLVALLV</sequence>
<evidence type="ECO:0000313" key="1">
    <source>
        <dbReference type="EMBL" id="SBT08760.1"/>
    </source>
</evidence>
<name>A0A1A8XUM7_9PROT</name>
<dbReference type="RefSeq" id="WP_186408433.1">
    <property type="nucleotide sequence ID" value="NZ_FLQX01000142.1"/>
</dbReference>
<keyword evidence="2" id="KW-1185">Reference proteome</keyword>
<dbReference type="InterPro" id="IPR002591">
    <property type="entry name" value="Phosphodiest/P_Trfase"/>
</dbReference>
<gene>
    <name evidence="1" type="ORF">ACCAA_630007</name>
</gene>